<sequence length="47" mass="5226">RLSQLVTDFPFIDELDINPLMISEKNGEAIAVDGRIKVRKDEAIAAL</sequence>
<dbReference type="AlphaFoldDB" id="J9FRB8"/>
<proteinExistence type="predicted"/>
<reference evidence="1" key="1">
    <citation type="journal article" date="2012" name="PLoS ONE">
        <title>Gene sets for utilization of primary and secondary nutrition supplies in the distal gut of endangered iberian lynx.</title>
        <authorList>
            <person name="Alcaide M."/>
            <person name="Messina E."/>
            <person name="Richter M."/>
            <person name="Bargiela R."/>
            <person name="Peplies J."/>
            <person name="Huws S.A."/>
            <person name="Newbold C.J."/>
            <person name="Golyshin P.N."/>
            <person name="Simon M.A."/>
            <person name="Lopez G."/>
            <person name="Yakimov M.M."/>
            <person name="Ferrer M."/>
        </authorList>
    </citation>
    <scope>NUCLEOTIDE SEQUENCE</scope>
</reference>
<accession>J9FRB8</accession>
<organism evidence="1">
    <name type="scientific">gut metagenome</name>
    <dbReference type="NCBI Taxonomy" id="749906"/>
    <lineage>
        <taxon>unclassified sequences</taxon>
        <taxon>metagenomes</taxon>
        <taxon>organismal metagenomes</taxon>
    </lineage>
</organism>
<evidence type="ECO:0000313" key="1">
    <source>
        <dbReference type="EMBL" id="EJW89929.1"/>
    </source>
</evidence>
<comment type="caution">
    <text evidence="1">The sequence shown here is derived from an EMBL/GenBank/DDBJ whole genome shotgun (WGS) entry which is preliminary data.</text>
</comment>
<dbReference type="Gene3D" id="3.30.470.20">
    <property type="entry name" value="ATP-grasp fold, B domain"/>
    <property type="match status" value="1"/>
</dbReference>
<evidence type="ECO:0008006" key="2">
    <source>
        <dbReference type="Google" id="ProtNLM"/>
    </source>
</evidence>
<gene>
    <name evidence="1" type="ORF">EVA_21964</name>
</gene>
<dbReference type="EMBL" id="AMCI01009160">
    <property type="protein sequence ID" value="EJW89929.1"/>
    <property type="molecule type" value="Genomic_DNA"/>
</dbReference>
<protein>
    <recommendedName>
        <fullName evidence="2">Acetyl-CoA synthetase</fullName>
    </recommendedName>
</protein>
<feature type="non-terminal residue" evidence="1">
    <location>
        <position position="1"/>
    </location>
</feature>
<dbReference type="Pfam" id="PF13549">
    <property type="entry name" value="ATP-grasp_5"/>
    <property type="match status" value="1"/>
</dbReference>
<name>J9FRB8_9ZZZZ</name>